<accession>A0ACB8C6E1</accession>
<name>A0ACB8C6E1_DERSI</name>
<sequence>MSGSEHSTDATRQQDVLANAALCRSLYRLSEDPSNQRLASPAKSTVALLAESLPPSQGVPPHETPAHVEVGTASCPTRILSSPSLGGFSDVRRLSPVFSRDEDRWSPRSMSRLFSQSTCGYDFDLASLSHHVSSVAEERRLCGHAGTCQRYTLVTFLVAVLVACATAVVVDMRWTALARAHWQQLLVDEDLPPVAVTVEGNMSVQRAPYLSWTTMTRIETSSRASQEFEGPAGDVTVAHDEQEEAAVIMKVTKPPRSEKDRTRGRKRTIALRRATASLPRRPSSTKRPRTRRPTGTRREKKFDSRWNVMSAPIRRPTKHKCGLAFYTYCSTFRHEAYYRHTTRSCVRTITDDVHVCNHSPNRFTSRSECQRQCVHNQMPSDACFEKTLFSWCNRRDVNASWWVFDGKRCRPWHFPKGLCPSPDDSDVYGSLDECERRCSSAVDVGDDSGGRRDTCRGSGDGVTCDSDVLRFPYFADVSPGGDGRVRCIRASAATLLTHRCLIGSNRFFSEEACKRACMDGATLRRRNNVYPAE</sequence>
<keyword evidence="2" id="KW-1185">Reference proteome</keyword>
<proteinExistence type="predicted"/>
<gene>
    <name evidence="1" type="ORF">HPB49_000100</name>
</gene>
<evidence type="ECO:0000313" key="2">
    <source>
        <dbReference type="Proteomes" id="UP000821865"/>
    </source>
</evidence>
<evidence type="ECO:0000313" key="1">
    <source>
        <dbReference type="EMBL" id="KAH7936488.1"/>
    </source>
</evidence>
<protein>
    <submittedName>
        <fullName evidence="1">Uncharacterized protein</fullName>
    </submittedName>
</protein>
<comment type="caution">
    <text evidence="1">The sequence shown here is derived from an EMBL/GenBank/DDBJ whole genome shotgun (WGS) entry which is preliminary data.</text>
</comment>
<organism evidence="1 2">
    <name type="scientific">Dermacentor silvarum</name>
    <name type="common">Tick</name>
    <dbReference type="NCBI Taxonomy" id="543639"/>
    <lineage>
        <taxon>Eukaryota</taxon>
        <taxon>Metazoa</taxon>
        <taxon>Ecdysozoa</taxon>
        <taxon>Arthropoda</taxon>
        <taxon>Chelicerata</taxon>
        <taxon>Arachnida</taxon>
        <taxon>Acari</taxon>
        <taxon>Parasitiformes</taxon>
        <taxon>Ixodida</taxon>
        <taxon>Ixodoidea</taxon>
        <taxon>Ixodidae</taxon>
        <taxon>Rhipicephalinae</taxon>
        <taxon>Dermacentor</taxon>
    </lineage>
</organism>
<dbReference type="EMBL" id="CM023477">
    <property type="protein sequence ID" value="KAH7936488.1"/>
    <property type="molecule type" value="Genomic_DNA"/>
</dbReference>
<reference evidence="1" key="1">
    <citation type="submission" date="2020-05" db="EMBL/GenBank/DDBJ databases">
        <title>Large-scale comparative analyses of tick genomes elucidate their genetic diversity and vector capacities.</title>
        <authorList>
            <person name="Jia N."/>
            <person name="Wang J."/>
            <person name="Shi W."/>
            <person name="Du L."/>
            <person name="Sun Y."/>
            <person name="Zhan W."/>
            <person name="Jiang J."/>
            <person name="Wang Q."/>
            <person name="Zhang B."/>
            <person name="Ji P."/>
            <person name="Sakyi L.B."/>
            <person name="Cui X."/>
            <person name="Yuan T."/>
            <person name="Jiang B."/>
            <person name="Yang W."/>
            <person name="Lam T.T.-Y."/>
            <person name="Chang Q."/>
            <person name="Ding S."/>
            <person name="Wang X."/>
            <person name="Zhu J."/>
            <person name="Ruan X."/>
            <person name="Zhao L."/>
            <person name="Wei J."/>
            <person name="Que T."/>
            <person name="Du C."/>
            <person name="Cheng J."/>
            <person name="Dai P."/>
            <person name="Han X."/>
            <person name="Huang E."/>
            <person name="Gao Y."/>
            <person name="Liu J."/>
            <person name="Shao H."/>
            <person name="Ye R."/>
            <person name="Li L."/>
            <person name="Wei W."/>
            <person name="Wang X."/>
            <person name="Wang C."/>
            <person name="Yang T."/>
            <person name="Huo Q."/>
            <person name="Li W."/>
            <person name="Guo W."/>
            <person name="Chen H."/>
            <person name="Zhou L."/>
            <person name="Ni X."/>
            <person name="Tian J."/>
            <person name="Zhou Y."/>
            <person name="Sheng Y."/>
            <person name="Liu T."/>
            <person name="Pan Y."/>
            <person name="Xia L."/>
            <person name="Li J."/>
            <person name="Zhao F."/>
            <person name="Cao W."/>
        </authorList>
    </citation>
    <scope>NUCLEOTIDE SEQUENCE</scope>
    <source>
        <strain evidence="1">Dsil-2018</strain>
    </source>
</reference>
<dbReference type="Proteomes" id="UP000821865">
    <property type="component" value="Chromosome 8"/>
</dbReference>